<dbReference type="Pfam" id="PF00753">
    <property type="entry name" value="Lactamase_B"/>
    <property type="match status" value="1"/>
</dbReference>
<accession>A0A927HBF0</accession>
<evidence type="ECO:0000313" key="2">
    <source>
        <dbReference type="EMBL" id="MBD3107333.1"/>
    </source>
</evidence>
<dbReference type="PANTHER" id="PTHR23131">
    <property type="entry name" value="ENDORIBONUCLEASE LACTB2"/>
    <property type="match status" value="1"/>
</dbReference>
<dbReference type="RefSeq" id="WP_190996876.1">
    <property type="nucleotide sequence ID" value="NZ_JACXSI010000005.1"/>
</dbReference>
<dbReference type="CDD" id="cd07725">
    <property type="entry name" value="TTHA1429-like_MBL-fold"/>
    <property type="match status" value="1"/>
</dbReference>
<protein>
    <submittedName>
        <fullName evidence="2">MBL fold metallo-hydrolase</fullName>
    </submittedName>
</protein>
<reference evidence="2" key="1">
    <citation type="submission" date="2020-09" db="EMBL/GenBank/DDBJ databases">
        <title>Bacillus faecalis sp. nov., a moderately halophilic bacterium isolated from cow faeces.</title>
        <authorList>
            <person name="Jiang L."/>
            <person name="Lee J."/>
        </authorList>
    </citation>
    <scope>NUCLEOTIDE SEQUENCE</scope>
    <source>
        <strain evidence="2">AGMB 02131</strain>
    </source>
</reference>
<organism evidence="2 3">
    <name type="scientific">Peribacillus faecalis</name>
    <dbReference type="NCBI Taxonomy" id="2772559"/>
    <lineage>
        <taxon>Bacteria</taxon>
        <taxon>Bacillati</taxon>
        <taxon>Bacillota</taxon>
        <taxon>Bacilli</taxon>
        <taxon>Bacillales</taxon>
        <taxon>Bacillaceae</taxon>
        <taxon>Peribacillus</taxon>
    </lineage>
</organism>
<dbReference type="SUPFAM" id="SSF56281">
    <property type="entry name" value="Metallo-hydrolase/oxidoreductase"/>
    <property type="match status" value="1"/>
</dbReference>
<dbReference type="Gene3D" id="3.60.15.10">
    <property type="entry name" value="Ribonuclease Z/Hydroxyacylglutathione hydrolase-like"/>
    <property type="match status" value="1"/>
</dbReference>
<dbReference type="Proteomes" id="UP000602076">
    <property type="component" value="Unassembled WGS sequence"/>
</dbReference>
<dbReference type="EMBL" id="JACXSI010000005">
    <property type="protein sequence ID" value="MBD3107333.1"/>
    <property type="molecule type" value="Genomic_DNA"/>
</dbReference>
<evidence type="ECO:0000259" key="1">
    <source>
        <dbReference type="SMART" id="SM00849"/>
    </source>
</evidence>
<feature type="domain" description="Metallo-beta-lactamase" evidence="1">
    <location>
        <begin position="22"/>
        <end position="227"/>
    </location>
</feature>
<dbReference type="InterPro" id="IPR001279">
    <property type="entry name" value="Metallo-B-lactamas"/>
</dbReference>
<dbReference type="InterPro" id="IPR036866">
    <property type="entry name" value="RibonucZ/Hydroxyglut_hydro"/>
</dbReference>
<dbReference type="InterPro" id="IPR050662">
    <property type="entry name" value="Sec-metab_biosynth-thioest"/>
</dbReference>
<sequence length="317" mass="36170">MLKKITDHIHQLSIPIPYDLGAVNCYIVEGSNGYTIVDTGDHTEEAIAIWEAIFPNNKPIEKVVLTHSHTDHIGLAGWFQKKYNAEVWISKVGFKEIQEILSAFEGNVYSNPLTSLSLSNGGPPLDQNNTYYNYTSYLFEPNYLFEEGEQILIGDSCYESIWTPGHSPDHFSFYDSNNQVLFIGDHILQALNPIVMATNMKENPLELYLRSLEKLQSLSVQYVLPGHGDIIPNLTIRLEDMRLHYKKRWNQIILAVQEGKKTAFQISESIYGADQPADRKISGFLQTITNLIYLSSVKEITMEERDGVFYYYSILNT</sequence>
<keyword evidence="3" id="KW-1185">Reference proteome</keyword>
<dbReference type="PANTHER" id="PTHR23131:SF4">
    <property type="entry name" value="METALLO-BETA-LACTAMASE SUPERFAMILY POTEIN"/>
    <property type="match status" value="1"/>
</dbReference>
<evidence type="ECO:0000313" key="3">
    <source>
        <dbReference type="Proteomes" id="UP000602076"/>
    </source>
</evidence>
<dbReference type="SMART" id="SM00849">
    <property type="entry name" value="Lactamase_B"/>
    <property type="match status" value="1"/>
</dbReference>
<dbReference type="AlphaFoldDB" id="A0A927HBF0"/>
<gene>
    <name evidence="2" type="ORF">IEO70_03060</name>
</gene>
<proteinExistence type="predicted"/>
<name>A0A927HBF0_9BACI</name>
<comment type="caution">
    <text evidence="2">The sequence shown here is derived from an EMBL/GenBank/DDBJ whole genome shotgun (WGS) entry which is preliminary data.</text>
</comment>